<dbReference type="OrthoDB" id="1349101at2"/>
<dbReference type="Proteomes" id="UP000023541">
    <property type="component" value="Unassembled WGS sequence"/>
</dbReference>
<accession>A0A023BWA0</accession>
<reference evidence="1 2" key="1">
    <citation type="submission" date="2014-04" db="EMBL/GenBank/DDBJ databases">
        <title>Aquimarina sp. 22II-S11-z7 Genome Sequencing.</title>
        <authorList>
            <person name="Lai Q."/>
        </authorList>
    </citation>
    <scope>NUCLEOTIDE SEQUENCE [LARGE SCALE GENOMIC DNA]</scope>
    <source>
        <strain evidence="1 2">22II-S11-z7</strain>
    </source>
</reference>
<proteinExistence type="predicted"/>
<sequence length="248" mass="28264">MNLSKKQTRFLIISNISCWALLLALLLTGFTGIKNTTFDVITAERINIVNEDGTTVMALANKQRIAAPRMNGKEYPVDMIEREHFAGMIFFNEEGDEIGGLIFNSAQLPDGRKFGAGHLSFDRYNDNQVINLEHKENIHGSIKSGITFYDRTGNGSFGKNLDLIEEYKYQNISESRKKEIIEEIRKMKKNRDLGVERVFLGSDNEIPQLTMKDVMGNERIKLFIDSTNVPRLHFYNEKGVLIGEIPKK</sequence>
<gene>
    <name evidence="1" type="ORF">ATO12_15635</name>
</gene>
<name>A0A023BWA0_9FLAO</name>
<comment type="caution">
    <text evidence="1">The sequence shown here is derived from an EMBL/GenBank/DDBJ whole genome shotgun (WGS) entry which is preliminary data.</text>
</comment>
<evidence type="ECO:0000313" key="2">
    <source>
        <dbReference type="Proteomes" id="UP000023541"/>
    </source>
</evidence>
<dbReference type="EMBL" id="AQRA01000004">
    <property type="protein sequence ID" value="EZH74296.1"/>
    <property type="molecule type" value="Genomic_DNA"/>
</dbReference>
<dbReference type="AlphaFoldDB" id="A0A023BWA0"/>
<evidence type="ECO:0000313" key="1">
    <source>
        <dbReference type="EMBL" id="EZH74296.1"/>
    </source>
</evidence>
<organism evidence="1 2">
    <name type="scientific">Aquimarina atlantica</name>
    <dbReference type="NCBI Taxonomy" id="1317122"/>
    <lineage>
        <taxon>Bacteria</taxon>
        <taxon>Pseudomonadati</taxon>
        <taxon>Bacteroidota</taxon>
        <taxon>Flavobacteriia</taxon>
        <taxon>Flavobacteriales</taxon>
        <taxon>Flavobacteriaceae</taxon>
        <taxon>Aquimarina</taxon>
    </lineage>
</organism>
<keyword evidence="2" id="KW-1185">Reference proteome</keyword>
<dbReference type="RefSeq" id="WP_034241917.1">
    <property type="nucleotide sequence ID" value="NZ_AQRA01000004.1"/>
</dbReference>
<dbReference type="eggNOG" id="ENOG502Z7N1">
    <property type="taxonomic scope" value="Bacteria"/>
</dbReference>
<dbReference type="STRING" id="1317122.ATO12_15635"/>
<protein>
    <submittedName>
        <fullName evidence="1">Uncharacterized protein</fullName>
    </submittedName>
</protein>